<keyword evidence="2" id="KW-0812">Transmembrane</keyword>
<dbReference type="AlphaFoldDB" id="K8F109"/>
<accession>K8F109</accession>
<feature type="transmembrane region" description="Helical" evidence="2">
    <location>
        <begin position="28"/>
        <end position="47"/>
    </location>
</feature>
<name>K8F109_9CHLO</name>
<keyword evidence="2" id="KW-1133">Transmembrane helix</keyword>
<reference evidence="3 4" key="1">
    <citation type="submission" date="2011-10" db="EMBL/GenBank/DDBJ databases">
        <authorList>
            <person name="Genoscope - CEA"/>
        </authorList>
    </citation>
    <scope>NUCLEOTIDE SEQUENCE [LARGE SCALE GENOMIC DNA]</scope>
    <source>
        <strain evidence="3 4">RCC 1105</strain>
    </source>
</reference>
<evidence type="ECO:0000256" key="1">
    <source>
        <dbReference type="SAM" id="MobiDB-lite"/>
    </source>
</evidence>
<evidence type="ECO:0000313" key="3">
    <source>
        <dbReference type="EMBL" id="CCO18455.1"/>
    </source>
</evidence>
<keyword evidence="4" id="KW-1185">Reference proteome</keyword>
<dbReference type="GeneID" id="19012872"/>
<proteinExistence type="predicted"/>
<dbReference type="RefSeq" id="XP_007510110.1">
    <property type="nucleotide sequence ID" value="XM_007510048.1"/>
</dbReference>
<dbReference type="OrthoDB" id="10687373at2759"/>
<dbReference type="EMBL" id="FO082268">
    <property type="protein sequence ID" value="CCO18455.1"/>
    <property type="molecule type" value="Genomic_DNA"/>
</dbReference>
<protein>
    <submittedName>
        <fullName evidence="3">Uncharacterized protein</fullName>
    </submittedName>
</protein>
<sequence>METTPLLVKKNDDNNTIKGKIFSRSAKYILLSCVFVLLATFAVTTTTSSSSPSSSSSERMTVRMRGYASRAAAPLFLRGRSTTTSSLDAAKLGEESATPSVISLSAACSPVDKLSFDPGNWENVGAKLISKTMSSDFAFENGIEMNAVKGKCGEYEVSAADLTVGEEFGFFLYSKTSGNGEPIKDIGCESSLDGSTYCPAHSAPEEPTIGGPFSMASCTKKITYGDLSFYNRVYDGSALSFTWGSCSNTCGLSEPEACSFSSTTEKEEVQVTFDLSFSGPGLSASDFGPAELESVASSTAEVVGVDASMVEVEVVESTANTGAELGSEEGVTTVNLQATINCIDSDVSASVTSKLNSLTEEDELKIATEAKIEGATSATGHLEETKILEWEKEETPSAPPAYDGPLLDCDATVDDEGYYLVFKHDSSKGNYWSKANNNAESKRVGSNPETDYKYSRLEEVEKFGRTDEGSFQFKLEYPTLSQTNIWTQTSNPVTAGKRGVDDFKAISIQANGHGTSTHSFKGLEYNSGSSNFIDGTVDHGNWFFSIGAYNAWGGTNKFPGPSSGVNMVKLWVKTSAKKPDSCPSPPPAPPPSPPPVLDCDATVDDEGYYLVFKHDSSKGNYWSKANNNAESKRVGSNPETDYKYSRLEEVEKFGRTDEGSFQFKLEYPTLSQTNIWTQTSNPVTAGKRGVDDFKAISIQANGHGTSTHSFKGLEYNSGSSNFIDGTVDHGNWFFSIGAYNAWGGTNKFPGPSSGVNMVKLWVKTSAKKPDSCALK</sequence>
<keyword evidence="2" id="KW-0472">Membrane</keyword>
<dbReference type="KEGG" id="bpg:Bathy11g01920"/>
<evidence type="ECO:0000256" key="2">
    <source>
        <dbReference type="SAM" id="Phobius"/>
    </source>
</evidence>
<gene>
    <name evidence="3" type="ordered locus">Bathy11g01920</name>
</gene>
<feature type="compositionally biased region" description="Pro residues" evidence="1">
    <location>
        <begin position="582"/>
        <end position="596"/>
    </location>
</feature>
<dbReference type="eggNOG" id="ENOG502T2E4">
    <property type="taxonomic scope" value="Eukaryota"/>
</dbReference>
<organism evidence="3 4">
    <name type="scientific">Bathycoccus prasinos</name>
    <dbReference type="NCBI Taxonomy" id="41875"/>
    <lineage>
        <taxon>Eukaryota</taxon>
        <taxon>Viridiplantae</taxon>
        <taxon>Chlorophyta</taxon>
        <taxon>Mamiellophyceae</taxon>
        <taxon>Mamiellales</taxon>
        <taxon>Bathycoccaceae</taxon>
        <taxon>Bathycoccus</taxon>
    </lineage>
</organism>
<feature type="region of interest" description="Disordered" evidence="1">
    <location>
        <begin position="576"/>
        <end position="596"/>
    </location>
</feature>
<evidence type="ECO:0000313" key="4">
    <source>
        <dbReference type="Proteomes" id="UP000198341"/>
    </source>
</evidence>
<dbReference type="Proteomes" id="UP000198341">
    <property type="component" value="Chromosome 11"/>
</dbReference>